<accession>I1S4W9</accession>
<dbReference type="EnsemblFungi" id="CEF73112">
    <property type="protein sequence ID" value="CEF73112"/>
    <property type="gene ID" value="FGRRES_11887"/>
</dbReference>
<gene>
    <name evidence="1" type="ORF">FGRAMPH1_01T02621</name>
</gene>
<reference evidence="2 3" key="1">
    <citation type="journal article" date="2007" name="Science">
        <title>The Fusarium graminearum genome reveals a link between localized polymorphism and pathogen specialization.</title>
        <authorList>
            <person name="Cuomo C.A."/>
            <person name="Gueldener U."/>
            <person name="Xu J.-R."/>
            <person name="Trail F."/>
            <person name="Turgeon B.G."/>
            <person name="Di Pietro A."/>
            <person name="Walton J.D."/>
            <person name="Ma L.-J."/>
            <person name="Baker S.E."/>
            <person name="Rep M."/>
            <person name="Adam G."/>
            <person name="Antoniw J."/>
            <person name="Baldwin T."/>
            <person name="Calvo S.E."/>
            <person name="Chang Y.-L."/>
            <person name="DeCaprio D."/>
            <person name="Gale L.R."/>
            <person name="Gnerre S."/>
            <person name="Goswami R.S."/>
            <person name="Hammond-Kosack K."/>
            <person name="Harris L.J."/>
            <person name="Hilburn K."/>
            <person name="Kennell J.C."/>
            <person name="Kroken S."/>
            <person name="Magnuson J.K."/>
            <person name="Mannhaupt G."/>
            <person name="Mauceli E.W."/>
            <person name="Mewes H.-W."/>
            <person name="Mitterbauer R."/>
            <person name="Muehlbauer G."/>
            <person name="Muensterkoetter M."/>
            <person name="Nelson D."/>
            <person name="O'Donnell K."/>
            <person name="Ouellet T."/>
            <person name="Qi W."/>
            <person name="Quesneville H."/>
            <person name="Roncero M.I.G."/>
            <person name="Seong K.-Y."/>
            <person name="Tetko I.V."/>
            <person name="Urban M."/>
            <person name="Waalwijk C."/>
            <person name="Ward T.J."/>
            <person name="Yao J."/>
            <person name="Birren B.W."/>
            <person name="Kistler H.C."/>
        </authorList>
    </citation>
    <scope>NUCLEOTIDE SEQUENCE [LARGE SCALE GENOMIC DNA]</scope>
    <source>
        <strain evidence="3">ATCC MYA-4620 / CBS 123657 / FGSC 9075 / NRRL 31084 / PH-1</strain>
        <strain evidence="2">PH-1 / ATCC MYA-4620 / FGSC 9075 / NRRL 31084</strain>
    </source>
</reference>
<evidence type="ECO:0000313" key="2">
    <source>
        <dbReference type="EnsemblFungi" id="CEF73112"/>
    </source>
</evidence>
<name>I1S4W9_GIBZE</name>
<reference evidence="2 3" key="2">
    <citation type="journal article" date="2010" name="Nature">
        <title>Comparative genomics reveals mobile pathogenicity chromosomes in Fusarium.</title>
        <authorList>
            <person name="Ma L.J."/>
            <person name="van der Does H.C."/>
            <person name="Borkovich K.A."/>
            <person name="Coleman J.J."/>
            <person name="Daboussi M.J."/>
            <person name="Di Pietro A."/>
            <person name="Dufresne M."/>
            <person name="Freitag M."/>
            <person name="Grabherr M."/>
            <person name="Henrissat B."/>
            <person name="Houterman P.M."/>
            <person name="Kang S."/>
            <person name="Shim W.B."/>
            <person name="Woloshuk C."/>
            <person name="Xie X."/>
            <person name="Xu J.R."/>
            <person name="Antoniw J."/>
            <person name="Baker S.E."/>
            <person name="Bluhm B.H."/>
            <person name="Breakspear A."/>
            <person name="Brown D.W."/>
            <person name="Butchko R.A."/>
            <person name="Chapman S."/>
            <person name="Coulson R."/>
            <person name="Coutinho P.M."/>
            <person name="Danchin E.G."/>
            <person name="Diener A."/>
            <person name="Gale L.R."/>
            <person name="Gardiner D.M."/>
            <person name="Goff S."/>
            <person name="Hammond-Kosack K.E."/>
            <person name="Hilburn K."/>
            <person name="Hua-Van A."/>
            <person name="Jonkers W."/>
            <person name="Kazan K."/>
            <person name="Kodira C.D."/>
            <person name="Koehrsen M."/>
            <person name="Kumar L."/>
            <person name="Lee Y.H."/>
            <person name="Li L."/>
            <person name="Manners J.M."/>
            <person name="Miranda-Saavedra D."/>
            <person name="Mukherjee M."/>
            <person name="Park G."/>
            <person name="Park J."/>
            <person name="Park S.Y."/>
            <person name="Proctor R.H."/>
            <person name="Regev A."/>
            <person name="Ruiz-Roldan M.C."/>
            <person name="Sain D."/>
            <person name="Sakthikumar S."/>
            <person name="Sykes S."/>
            <person name="Schwartz D.C."/>
            <person name="Turgeon B.G."/>
            <person name="Wapinski I."/>
            <person name="Yoder O."/>
            <person name="Young S."/>
            <person name="Zeng Q."/>
            <person name="Zhou S."/>
            <person name="Galagan J."/>
            <person name="Cuomo C.A."/>
            <person name="Kistler H.C."/>
            <person name="Rep M."/>
        </authorList>
    </citation>
    <scope>GENOME REANNOTATION</scope>
    <source>
        <strain evidence="3">ATCC MYA-4620 / CBS 123657 / FGSC 9075 / NRRL 31084 / PH-1</strain>
        <strain evidence="2">PH-1 / ATCC MYA-4620 / FGSC 9075 / NRRL 31084</strain>
    </source>
</reference>
<dbReference type="VEuPathDB" id="FungiDB:FGRAMPH1_01G02621"/>
<evidence type="ECO:0000313" key="1">
    <source>
        <dbReference type="EMBL" id="CEF73112.1"/>
    </source>
</evidence>
<protein>
    <submittedName>
        <fullName evidence="1">Chromosome 1, complete genome</fullName>
    </submittedName>
</protein>
<reference key="3">
    <citation type="submission" date="2014-02" db="EMBL/GenBank/DDBJ databases">
        <title>A revised Fusarium graminearum genomic reference sequence using whole shotgun re-sequencing.</title>
        <authorList>
            <person name="King R."/>
            <person name="Urban M."/>
            <person name="Hassani-Pak K."/>
            <person name="Hammond-Kosack K."/>
        </authorList>
    </citation>
    <scope>NUCLEOTIDE SEQUENCE</scope>
    <source>
        <strain>PH-1</strain>
    </source>
</reference>
<sequence>MHGRLVLGKLPCDAVRCSHGRYDMASLVFVSVLHKLILSRPGYGSTIAMLRHGFIDHKGQRWRREEKRRWKCIAKVLMQDWAMQADRILGTRQKENRRNGINKWKLGFNGGRLQAYEASR</sequence>
<dbReference type="EMBL" id="HG970332">
    <property type="protein sequence ID" value="CEF73112.1"/>
    <property type="molecule type" value="Genomic_DNA"/>
</dbReference>
<dbReference type="KEGG" id="fgr:FGSG_11887"/>
<dbReference type="AlphaFoldDB" id="I1S4W9"/>
<reference evidence="2" key="5">
    <citation type="submission" date="2017-01" db="UniProtKB">
        <authorList>
            <consortium name="EnsemblFungi"/>
        </authorList>
    </citation>
    <scope>IDENTIFICATION</scope>
    <source>
        <strain evidence="2">PH-1 / ATCC MYA-4620 / FGSC 9075 / NRRL 31084</strain>
    </source>
</reference>
<keyword evidence="3" id="KW-1185">Reference proteome</keyword>
<dbReference type="RefSeq" id="XP_011316803.1">
    <property type="nucleotide sequence ID" value="XM_011318501.1"/>
</dbReference>
<reference evidence="1 3" key="4">
    <citation type="journal article" date="2015" name="BMC Genomics">
        <title>The completed genome sequence of the pathogenic ascomycete fungus Fusarium graminearum.</title>
        <authorList>
            <person name="King R."/>
            <person name="Urban M."/>
            <person name="Hammond-Kosack M.C."/>
            <person name="Hassani-Pak K."/>
            <person name="Hammond-Kosack K.E."/>
        </authorList>
    </citation>
    <scope>NUCLEOTIDE SEQUENCE [LARGE SCALE GENOMIC DNA]</scope>
    <source>
        <strain evidence="3">ATCC MYA-4620 / CBS 123657 / FGSC 9075 / NRRL 31084 / PH-1</strain>
        <strain evidence="1">PH-1</strain>
    </source>
</reference>
<organism evidence="1 3">
    <name type="scientific">Gibberella zeae (strain ATCC MYA-4620 / CBS 123657 / FGSC 9075 / NRRL 31084 / PH-1)</name>
    <name type="common">Wheat head blight fungus</name>
    <name type="synonym">Fusarium graminearum</name>
    <dbReference type="NCBI Taxonomy" id="229533"/>
    <lineage>
        <taxon>Eukaryota</taxon>
        <taxon>Fungi</taxon>
        <taxon>Dikarya</taxon>
        <taxon>Ascomycota</taxon>
        <taxon>Pezizomycotina</taxon>
        <taxon>Sordariomycetes</taxon>
        <taxon>Hypocreomycetidae</taxon>
        <taxon>Hypocreales</taxon>
        <taxon>Nectriaceae</taxon>
        <taxon>Fusarium</taxon>
    </lineage>
</organism>
<dbReference type="InParanoid" id="I1S4W9"/>
<evidence type="ECO:0000313" key="3">
    <source>
        <dbReference type="Proteomes" id="UP000070720"/>
    </source>
</evidence>
<proteinExistence type="predicted"/>
<dbReference type="HOGENOM" id="CLU_2049887_0_0_1"/>
<dbReference type="Proteomes" id="UP000070720">
    <property type="component" value="Chromosome 1"/>
</dbReference>